<reference evidence="4" key="1">
    <citation type="journal article" date="2015" name="Nature">
        <title>Complex archaea that bridge the gap between prokaryotes and eukaryotes.</title>
        <authorList>
            <person name="Spang A."/>
            <person name="Saw J.H."/>
            <person name="Jorgensen S.L."/>
            <person name="Zaremba-Niedzwiedzka K."/>
            <person name="Martijn J."/>
            <person name="Lind A.E."/>
            <person name="van Eijk R."/>
            <person name="Schleper C."/>
            <person name="Guy L."/>
            <person name="Ettema T.J."/>
        </authorList>
    </citation>
    <scope>NUCLEOTIDE SEQUENCE</scope>
</reference>
<protein>
    <recommendedName>
        <fullName evidence="3">NAD-dependent DNA ligase N-terminal domain-containing protein</fullName>
    </recommendedName>
</protein>
<dbReference type="PROSITE" id="PS01055">
    <property type="entry name" value="DNA_LIGASE_N1"/>
    <property type="match status" value="1"/>
</dbReference>
<evidence type="ECO:0000256" key="1">
    <source>
        <dbReference type="ARBA" id="ARBA00022763"/>
    </source>
</evidence>
<organism evidence="4">
    <name type="scientific">marine sediment metagenome</name>
    <dbReference type="NCBI Taxonomy" id="412755"/>
    <lineage>
        <taxon>unclassified sequences</taxon>
        <taxon>metagenomes</taxon>
        <taxon>ecological metagenomes</taxon>
    </lineage>
</organism>
<dbReference type="EMBL" id="LAZR01024957">
    <property type="protein sequence ID" value="KKL73439.1"/>
    <property type="molecule type" value="Genomic_DNA"/>
</dbReference>
<dbReference type="GO" id="GO:0003911">
    <property type="term" value="F:DNA ligase (NAD+) activity"/>
    <property type="evidence" value="ECO:0007669"/>
    <property type="project" value="InterPro"/>
</dbReference>
<dbReference type="GO" id="GO:0006281">
    <property type="term" value="P:DNA repair"/>
    <property type="evidence" value="ECO:0007669"/>
    <property type="project" value="UniProtKB-KW"/>
</dbReference>
<evidence type="ECO:0000256" key="2">
    <source>
        <dbReference type="ARBA" id="ARBA00023204"/>
    </source>
</evidence>
<gene>
    <name evidence="4" type="ORF">LCGC14_2074910</name>
</gene>
<comment type="caution">
    <text evidence="4">The sequence shown here is derived from an EMBL/GenBank/DDBJ whole genome shotgun (WGS) entry which is preliminary data.</text>
</comment>
<dbReference type="Gene3D" id="3.30.470.30">
    <property type="entry name" value="DNA ligase/mRNA capping enzyme"/>
    <property type="match status" value="1"/>
</dbReference>
<dbReference type="Gene3D" id="1.10.287.610">
    <property type="entry name" value="Helix hairpin bin"/>
    <property type="match status" value="1"/>
</dbReference>
<name>A0A0F9EHI9_9ZZZZ</name>
<dbReference type="InterPro" id="IPR013840">
    <property type="entry name" value="DNAligase_N"/>
</dbReference>
<dbReference type="Pfam" id="PF01653">
    <property type="entry name" value="DNA_ligase_aden"/>
    <property type="match status" value="1"/>
</dbReference>
<dbReference type="SMART" id="SM00532">
    <property type="entry name" value="LIGANc"/>
    <property type="match status" value="1"/>
</dbReference>
<evidence type="ECO:0000313" key="4">
    <source>
        <dbReference type="EMBL" id="KKL73439.1"/>
    </source>
</evidence>
<proteinExistence type="predicted"/>
<feature type="domain" description="NAD-dependent DNA ligase N-terminal" evidence="3">
    <location>
        <begin position="30"/>
        <end position="274"/>
    </location>
</feature>
<sequence length="274" mass="31988">FLNKILTISNLPLYLFHLIQVECMTERQRKPEKRINFLESEIYRHRELYYNEQPQISDAKYDSLEDELKKLDPENPILFRIGVDRSELFNKEKHIIPMNSQDKVTQPGEFSKWARKRNFKLFIVQFKLDGISIELQYEEGIFQKAITRGDGIIGDNVSANVVKMKGFIPKLKDPFTGAVRAEILLFHDIYSKKYSDKQNCRNAAAGLVRRKDGIGNGDLNLIYYNAISINDQVTFKNEIQKLKWLKAQNFPTIPTKTVRTPQEVIQVRDNTMNN</sequence>
<feature type="non-terminal residue" evidence="4">
    <location>
        <position position="1"/>
    </location>
</feature>
<dbReference type="InterPro" id="IPR013839">
    <property type="entry name" value="DNAligase_adenylation"/>
</dbReference>
<accession>A0A0F9EHI9</accession>
<evidence type="ECO:0000259" key="3">
    <source>
        <dbReference type="SMART" id="SM00532"/>
    </source>
</evidence>
<dbReference type="InterPro" id="IPR018239">
    <property type="entry name" value="DNA_ligase_AS"/>
</dbReference>
<dbReference type="SUPFAM" id="SSF56091">
    <property type="entry name" value="DNA ligase/mRNA capping enzyme, catalytic domain"/>
    <property type="match status" value="1"/>
</dbReference>
<keyword evidence="1" id="KW-0227">DNA damage</keyword>
<dbReference type="AlphaFoldDB" id="A0A0F9EHI9"/>
<keyword evidence="2" id="KW-0234">DNA repair</keyword>